<dbReference type="OrthoDB" id="446280at2"/>
<evidence type="ECO:0000256" key="2">
    <source>
        <dbReference type="PIRSR" id="PIRSR602401-1"/>
    </source>
</evidence>
<keyword evidence="2" id="KW-0349">Heme</keyword>
<organism evidence="3 4">
    <name type="scientific">Nostoc flagelliforme CCNUN1</name>
    <dbReference type="NCBI Taxonomy" id="2038116"/>
    <lineage>
        <taxon>Bacteria</taxon>
        <taxon>Bacillati</taxon>
        <taxon>Cyanobacteriota</taxon>
        <taxon>Cyanophyceae</taxon>
        <taxon>Nostocales</taxon>
        <taxon>Nostocaceae</taxon>
        <taxon>Nostoc</taxon>
    </lineage>
</organism>
<dbReference type="InterPro" id="IPR050121">
    <property type="entry name" value="Cytochrome_P450_monoxygenase"/>
</dbReference>
<dbReference type="GO" id="GO:0016705">
    <property type="term" value="F:oxidoreductase activity, acting on paired donors, with incorporation or reduction of molecular oxygen"/>
    <property type="evidence" value="ECO:0007669"/>
    <property type="project" value="InterPro"/>
</dbReference>
<evidence type="ECO:0000313" key="3">
    <source>
        <dbReference type="EMBL" id="AUB40739.1"/>
    </source>
</evidence>
<evidence type="ECO:0000256" key="1">
    <source>
        <dbReference type="ARBA" id="ARBA00010617"/>
    </source>
</evidence>
<dbReference type="PRINTS" id="PR00385">
    <property type="entry name" value="P450"/>
</dbReference>
<dbReference type="Gene3D" id="1.10.630.10">
    <property type="entry name" value="Cytochrome P450"/>
    <property type="match status" value="1"/>
</dbReference>
<dbReference type="InterPro" id="IPR036396">
    <property type="entry name" value="Cyt_P450_sf"/>
</dbReference>
<dbReference type="PRINTS" id="PR00463">
    <property type="entry name" value="EP450I"/>
</dbReference>
<dbReference type="SUPFAM" id="SSF48264">
    <property type="entry name" value="Cytochrome P450"/>
    <property type="match status" value="1"/>
</dbReference>
<comment type="cofactor">
    <cofactor evidence="2">
        <name>heme</name>
        <dbReference type="ChEBI" id="CHEBI:30413"/>
    </cofactor>
</comment>
<evidence type="ECO:0000313" key="4">
    <source>
        <dbReference type="Proteomes" id="UP000232003"/>
    </source>
</evidence>
<dbReference type="PANTHER" id="PTHR24305:SF166">
    <property type="entry name" value="CYTOCHROME P450 12A4, MITOCHONDRIAL-RELATED"/>
    <property type="match status" value="1"/>
</dbReference>
<dbReference type="InterPro" id="IPR002401">
    <property type="entry name" value="Cyt_P450_E_grp-I"/>
</dbReference>
<dbReference type="KEGG" id="nfl:COO91_06762"/>
<comment type="similarity">
    <text evidence="1">Belongs to the cytochrome P450 family.</text>
</comment>
<keyword evidence="4" id="KW-1185">Reference proteome</keyword>
<dbReference type="RefSeq" id="WP_100901359.1">
    <property type="nucleotide sequence ID" value="NZ_CAWNNC010000001.1"/>
</dbReference>
<accession>A0A2K8SZ82</accession>
<dbReference type="GO" id="GO:0020037">
    <property type="term" value="F:heme binding"/>
    <property type="evidence" value="ECO:0007669"/>
    <property type="project" value="InterPro"/>
</dbReference>
<dbReference type="CDD" id="cd11053">
    <property type="entry name" value="CYP110-like"/>
    <property type="match status" value="1"/>
</dbReference>
<reference evidence="3 4" key="1">
    <citation type="submission" date="2017-11" db="EMBL/GenBank/DDBJ databases">
        <title>Complete genome of a free-living desiccation-tolerant cyanobacterium and its photosynthetic adaptation to extreme terrestrial habitat.</title>
        <authorList>
            <person name="Shang J."/>
        </authorList>
    </citation>
    <scope>NUCLEOTIDE SEQUENCE [LARGE SCALE GENOMIC DNA]</scope>
    <source>
        <strain evidence="3 4">CCNUN1</strain>
    </source>
</reference>
<dbReference type="PANTHER" id="PTHR24305">
    <property type="entry name" value="CYTOCHROME P450"/>
    <property type="match status" value="1"/>
</dbReference>
<dbReference type="AlphaFoldDB" id="A0A2K8SZ82"/>
<dbReference type="Proteomes" id="UP000232003">
    <property type="component" value="Chromosome"/>
</dbReference>
<protein>
    <submittedName>
        <fullName evidence="3">Cytochrome P450</fullName>
    </submittedName>
</protein>
<sequence length="446" mass="51042">MKLPIAAKTPPLLQIIHWIADPIDFYRTYSQRYGDIFIANISPLCSGFETTVFTSNPQAIQEILTADPELFSSEDNDLINLLAGDKSIFLMNGEYHKEQRKLLMPPFHGKRLTDMGDVICKIAEKVSSKWTIGKPFSVRQFMQEMSLQLMMKVVFGISEGQRYEQLEQLLLQKMAVIESPLNLSLLFFKFLRKDLGDWSPWGNFLRLQRQIAQILDVEIQQRRLQPDIERRDILSMLMSARNEQGNAMSNVELHDQLMTLLIAGYESSATALSWALYWIYHQPRVREALLCELNSLAGNLDPTAISCLPYLSAVCQETLRISPPTMFVPTRLLTKDFNLIGYQLPAGTRLSISIYLAHHREDIYPQPEQFQPERFLQKQYSAYQYLPFGGSNRLCIGAALATFEMKLILAVILSRHQLILAGKKSIRPVRYGPFVVPSNNFQLVTT</sequence>
<dbReference type="Pfam" id="PF00067">
    <property type="entry name" value="p450"/>
    <property type="match status" value="1"/>
</dbReference>
<dbReference type="InterPro" id="IPR001128">
    <property type="entry name" value="Cyt_P450"/>
</dbReference>
<keyword evidence="2" id="KW-0408">Iron</keyword>
<name>A0A2K8SZ82_9NOSO</name>
<proteinExistence type="inferred from homology"/>
<dbReference type="EMBL" id="CP024785">
    <property type="protein sequence ID" value="AUB40739.1"/>
    <property type="molecule type" value="Genomic_DNA"/>
</dbReference>
<feature type="binding site" description="axial binding residue" evidence="2">
    <location>
        <position position="395"/>
    </location>
    <ligand>
        <name>heme</name>
        <dbReference type="ChEBI" id="CHEBI:30413"/>
    </ligand>
    <ligandPart>
        <name>Fe</name>
        <dbReference type="ChEBI" id="CHEBI:18248"/>
    </ligandPart>
</feature>
<dbReference type="GO" id="GO:0005506">
    <property type="term" value="F:iron ion binding"/>
    <property type="evidence" value="ECO:0007669"/>
    <property type="project" value="InterPro"/>
</dbReference>
<gene>
    <name evidence="3" type="ORF">COO91_06762</name>
</gene>
<dbReference type="GO" id="GO:0004497">
    <property type="term" value="F:monooxygenase activity"/>
    <property type="evidence" value="ECO:0007669"/>
    <property type="project" value="InterPro"/>
</dbReference>
<keyword evidence="2" id="KW-0479">Metal-binding</keyword>